<reference evidence="1 2" key="1">
    <citation type="journal article" date="2020" name="Int. J. Syst. Evol. Microbiol.">
        <title>Novel acetic acid bacteria from cider fermentations: Acetobacter conturbans sp. nov. and Acetobacter fallax sp. nov.</title>
        <authorList>
            <person name="Sombolestani A.S."/>
            <person name="Cleenwerck I."/>
            <person name="Cnockaert M."/>
            <person name="Borremans W."/>
            <person name="Wieme A.D."/>
            <person name="De Vuyst L."/>
            <person name="Vandamme P."/>
        </authorList>
    </citation>
    <scope>NUCLEOTIDE SEQUENCE [LARGE SCALE GENOMIC DNA]</scope>
    <source>
        <strain evidence="1 2">LMG 30640</strain>
    </source>
</reference>
<dbReference type="EMBL" id="WOTB01000005">
    <property type="protein sequence ID" value="NHN84077.1"/>
    <property type="molecule type" value="Genomic_DNA"/>
</dbReference>
<evidence type="ECO:0000313" key="1">
    <source>
        <dbReference type="EMBL" id="NHN84077.1"/>
    </source>
</evidence>
<sequence>MAWLSDDGGVVRDCPVSGGDGGGGRSVVCAGVVAPVSAVMVVRRFACLFADRGKLVYGAAAYERMASPLSPRASSSGRALFSDRMKRLAGEQDA</sequence>
<keyword evidence="2" id="KW-1185">Reference proteome</keyword>
<accession>A0ABX0JLH0</accession>
<dbReference type="RefSeq" id="WP_173582465.1">
    <property type="nucleotide sequence ID" value="NZ_WOTB01000005.1"/>
</dbReference>
<organism evidence="1 2">
    <name type="scientific">Acetobacter musti</name>
    <dbReference type="NCBI Taxonomy" id="864732"/>
    <lineage>
        <taxon>Bacteria</taxon>
        <taxon>Pseudomonadati</taxon>
        <taxon>Pseudomonadota</taxon>
        <taxon>Alphaproteobacteria</taxon>
        <taxon>Acetobacterales</taxon>
        <taxon>Acetobacteraceae</taxon>
        <taxon>Acetobacter</taxon>
    </lineage>
</organism>
<evidence type="ECO:0000313" key="2">
    <source>
        <dbReference type="Proteomes" id="UP000635278"/>
    </source>
</evidence>
<proteinExistence type="predicted"/>
<gene>
    <name evidence="1" type="ORF">GOB93_05395</name>
</gene>
<name>A0ABX0JLH0_9PROT</name>
<protein>
    <submittedName>
        <fullName evidence="1">Uncharacterized protein</fullName>
    </submittedName>
</protein>
<dbReference type="Proteomes" id="UP000635278">
    <property type="component" value="Unassembled WGS sequence"/>
</dbReference>
<comment type="caution">
    <text evidence="1">The sequence shown here is derived from an EMBL/GenBank/DDBJ whole genome shotgun (WGS) entry which is preliminary data.</text>
</comment>